<organism evidence="13 14">
    <name type="scientific">Bacillus thermozeamaize</name>
    <dbReference type="NCBI Taxonomy" id="230954"/>
    <lineage>
        <taxon>Bacteria</taxon>
        <taxon>Bacillati</taxon>
        <taxon>Bacillota</taxon>
        <taxon>Bacilli</taxon>
        <taxon>Bacillales</taxon>
        <taxon>Bacillaceae</taxon>
        <taxon>Bacillus</taxon>
    </lineage>
</organism>
<protein>
    <recommendedName>
        <fullName evidence="11">Zinc metalloprotease</fullName>
        <ecNumber evidence="11">3.4.24.-</ecNumber>
    </recommendedName>
</protein>
<evidence type="ECO:0000256" key="8">
    <source>
        <dbReference type="ARBA" id="ARBA00022989"/>
    </source>
</evidence>
<dbReference type="PANTHER" id="PTHR42837">
    <property type="entry name" value="REGULATOR OF SIGMA-E PROTEASE RSEP"/>
    <property type="match status" value="1"/>
</dbReference>
<dbReference type="CDD" id="cd06163">
    <property type="entry name" value="S2P-M50_PDZ_RseP-like"/>
    <property type="match status" value="1"/>
</dbReference>
<accession>A0A1Y3PM13</accession>
<evidence type="ECO:0000256" key="6">
    <source>
        <dbReference type="ARBA" id="ARBA00022801"/>
    </source>
</evidence>
<keyword evidence="7 11" id="KW-0862">Zinc</keyword>
<dbReference type="GO" id="GO:0016020">
    <property type="term" value="C:membrane"/>
    <property type="evidence" value="ECO:0007669"/>
    <property type="project" value="UniProtKB-SubCell"/>
</dbReference>
<evidence type="ECO:0000313" key="13">
    <source>
        <dbReference type="EMBL" id="OUM88373.1"/>
    </source>
</evidence>
<dbReference type="AlphaFoldDB" id="A0A1Y3PM13"/>
<comment type="caution">
    <text evidence="13">The sequence shown here is derived from an EMBL/GenBank/DDBJ whole genome shotgun (WGS) entry which is preliminary data.</text>
</comment>
<dbReference type="Pfam" id="PF02163">
    <property type="entry name" value="Peptidase_M50"/>
    <property type="match status" value="1"/>
</dbReference>
<keyword evidence="5 11" id="KW-0812">Transmembrane</keyword>
<dbReference type="InterPro" id="IPR004387">
    <property type="entry name" value="Pept_M50_Zn"/>
</dbReference>
<evidence type="ECO:0000313" key="14">
    <source>
        <dbReference type="Proteomes" id="UP000196475"/>
    </source>
</evidence>
<dbReference type="InterPro" id="IPR041489">
    <property type="entry name" value="PDZ_6"/>
</dbReference>
<keyword evidence="10 11" id="KW-0472">Membrane</keyword>
<feature type="domain" description="PDZ" evidence="12">
    <location>
        <begin position="200"/>
        <end position="266"/>
    </location>
</feature>
<evidence type="ECO:0000256" key="9">
    <source>
        <dbReference type="ARBA" id="ARBA00023049"/>
    </source>
</evidence>
<dbReference type="SMART" id="SM00228">
    <property type="entry name" value="PDZ"/>
    <property type="match status" value="1"/>
</dbReference>
<reference evidence="14" key="1">
    <citation type="submission" date="2016-06" db="EMBL/GenBank/DDBJ databases">
        <authorList>
            <person name="Nascimento L."/>
            <person name="Pereira R.V."/>
            <person name="Martins L.F."/>
            <person name="Quaggio R.B."/>
            <person name="Silva A.M."/>
            <person name="Setubal J.C."/>
        </authorList>
    </citation>
    <scope>NUCLEOTIDE SEQUENCE [LARGE SCALE GENOMIC DNA]</scope>
</reference>
<dbReference type="GO" id="GO:0006508">
    <property type="term" value="P:proteolysis"/>
    <property type="evidence" value="ECO:0007669"/>
    <property type="project" value="UniProtKB-KW"/>
</dbReference>
<dbReference type="Proteomes" id="UP000196475">
    <property type="component" value="Unassembled WGS sequence"/>
</dbReference>
<feature type="transmembrane region" description="Helical" evidence="11">
    <location>
        <begin position="386"/>
        <end position="404"/>
    </location>
</feature>
<evidence type="ECO:0000256" key="10">
    <source>
        <dbReference type="ARBA" id="ARBA00023136"/>
    </source>
</evidence>
<dbReference type="PANTHER" id="PTHR42837:SF2">
    <property type="entry name" value="MEMBRANE METALLOPROTEASE ARASP2, CHLOROPLASTIC-RELATED"/>
    <property type="match status" value="1"/>
</dbReference>
<dbReference type="EC" id="3.4.24.-" evidence="11"/>
<dbReference type="InterPro" id="IPR008915">
    <property type="entry name" value="Peptidase_M50"/>
</dbReference>
<dbReference type="PROSITE" id="PS50106">
    <property type="entry name" value="PDZ"/>
    <property type="match status" value="1"/>
</dbReference>
<evidence type="ECO:0000256" key="5">
    <source>
        <dbReference type="ARBA" id="ARBA00022692"/>
    </source>
</evidence>
<comment type="cofactor">
    <cofactor evidence="1 11">
        <name>Zn(2+)</name>
        <dbReference type="ChEBI" id="CHEBI:29105"/>
    </cofactor>
</comment>
<dbReference type="CDD" id="cd23081">
    <property type="entry name" value="cpPDZ_EcRseP-like"/>
    <property type="match status" value="1"/>
</dbReference>
<evidence type="ECO:0000259" key="12">
    <source>
        <dbReference type="PROSITE" id="PS50106"/>
    </source>
</evidence>
<comment type="subcellular location">
    <subcellularLocation>
        <location evidence="2">Membrane</location>
        <topology evidence="2">Multi-pass membrane protein</topology>
    </subcellularLocation>
</comment>
<dbReference type="Pfam" id="PF17820">
    <property type="entry name" value="PDZ_6"/>
    <property type="match status" value="1"/>
</dbReference>
<evidence type="ECO:0000256" key="11">
    <source>
        <dbReference type="RuleBase" id="RU362031"/>
    </source>
</evidence>
<dbReference type="EMBL" id="LZRT01000062">
    <property type="protein sequence ID" value="OUM88373.1"/>
    <property type="molecule type" value="Genomic_DNA"/>
</dbReference>
<proteinExistence type="inferred from homology"/>
<sequence>MQTAITIVLVLSVLIFFHELGHLLMAKRAGILCREFAIGFGPKLFSFKIGETRYSIRLFPLGGYVRMAGEDPEVIEIQRGQRIGLQLNDNQAVTRLFVNPPDSQPSLVGTVREIDLEKELFVVVEDDERQELRFPVEPRAVIHHGHEEVQIAPIDRQFTGKTIGQRFLTIFAGPAMNFLLAIFFFILAAWLYGVPSDEPVVGGIEPGTPAEVYGLKEGDRIVAIDGEPVSDWEALVNKVSSSPGMPLRLTIERQGSPLTLDVTPAQDNGRGKLGIYPTTERTPDKVIPYGFAQSWFFTKATFQGFGMLITGAASFNDLAGPVGIFKMTGDMAAQGLGTLLIWTGLLSINLAVFNILPIPALDGGRLIFLAIEALRGKPIDPHKESMVHLIGFALLMLLMIAVTYNDVMRFFG</sequence>
<feature type="transmembrane region" description="Helical" evidence="11">
    <location>
        <begin position="6"/>
        <end position="25"/>
    </location>
</feature>
<feature type="transmembrane region" description="Helical" evidence="11">
    <location>
        <begin position="167"/>
        <end position="192"/>
    </location>
</feature>
<evidence type="ECO:0000256" key="3">
    <source>
        <dbReference type="ARBA" id="ARBA00007931"/>
    </source>
</evidence>
<dbReference type="GO" id="GO:0004222">
    <property type="term" value="F:metalloendopeptidase activity"/>
    <property type="evidence" value="ECO:0007669"/>
    <property type="project" value="InterPro"/>
</dbReference>
<dbReference type="SUPFAM" id="SSF50156">
    <property type="entry name" value="PDZ domain-like"/>
    <property type="match status" value="1"/>
</dbReference>
<dbReference type="InterPro" id="IPR036034">
    <property type="entry name" value="PDZ_sf"/>
</dbReference>
<gene>
    <name evidence="13" type="ORF">BAA01_08360</name>
</gene>
<name>A0A1Y3PM13_9BACI</name>
<comment type="similarity">
    <text evidence="3 11">Belongs to the peptidase M50B family.</text>
</comment>
<feature type="transmembrane region" description="Helical" evidence="11">
    <location>
        <begin position="336"/>
        <end position="356"/>
    </location>
</feature>
<keyword evidence="11" id="KW-0479">Metal-binding</keyword>
<keyword evidence="4 13" id="KW-0645">Protease</keyword>
<dbReference type="NCBIfam" id="TIGR00054">
    <property type="entry name" value="RIP metalloprotease RseP"/>
    <property type="match status" value="1"/>
</dbReference>
<feature type="transmembrane region" description="Helical" evidence="11">
    <location>
        <begin position="304"/>
        <end position="324"/>
    </location>
</feature>
<evidence type="ECO:0000256" key="1">
    <source>
        <dbReference type="ARBA" id="ARBA00001947"/>
    </source>
</evidence>
<dbReference type="InterPro" id="IPR001478">
    <property type="entry name" value="PDZ"/>
</dbReference>
<keyword evidence="8 11" id="KW-1133">Transmembrane helix</keyword>
<evidence type="ECO:0000256" key="2">
    <source>
        <dbReference type="ARBA" id="ARBA00004141"/>
    </source>
</evidence>
<dbReference type="GO" id="GO:0046872">
    <property type="term" value="F:metal ion binding"/>
    <property type="evidence" value="ECO:0007669"/>
    <property type="project" value="UniProtKB-KW"/>
</dbReference>
<evidence type="ECO:0000256" key="7">
    <source>
        <dbReference type="ARBA" id="ARBA00022833"/>
    </source>
</evidence>
<evidence type="ECO:0000256" key="4">
    <source>
        <dbReference type="ARBA" id="ARBA00022670"/>
    </source>
</evidence>
<keyword evidence="6 11" id="KW-0378">Hydrolase</keyword>
<keyword evidence="9 11" id="KW-0482">Metalloprotease</keyword>
<dbReference type="Gene3D" id="2.30.42.10">
    <property type="match status" value="1"/>
</dbReference>